<feature type="compositionally biased region" description="Basic and acidic residues" evidence="5">
    <location>
        <begin position="64"/>
        <end position="78"/>
    </location>
</feature>
<dbReference type="GO" id="GO:0005741">
    <property type="term" value="C:mitochondrial outer membrane"/>
    <property type="evidence" value="ECO:0007669"/>
    <property type="project" value="UniProtKB-SubCell"/>
</dbReference>
<dbReference type="PANTHER" id="PTHR45644">
    <property type="entry name" value="AAA ATPASE, PUTATIVE (AFU_ORTHOLOGUE AFUA_2G12920)-RELATED-RELATED"/>
    <property type="match status" value="1"/>
</dbReference>
<evidence type="ECO:0000256" key="2">
    <source>
        <dbReference type="ARBA" id="ARBA00022741"/>
    </source>
</evidence>
<dbReference type="PANTHER" id="PTHR45644:SF56">
    <property type="entry name" value="AAA ATPASE, PUTATIVE (AFU_ORTHOLOGUE AFUA_2G12920)-RELATED"/>
    <property type="match status" value="1"/>
</dbReference>
<feature type="region of interest" description="Disordered" evidence="5">
    <location>
        <begin position="570"/>
        <end position="590"/>
    </location>
</feature>
<evidence type="ECO:0000256" key="5">
    <source>
        <dbReference type="SAM" id="MobiDB-lite"/>
    </source>
</evidence>
<feature type="compositionally biased region" description="Polar residues" evidence="5">
    <location>
        <begin position="79"/>
        <end position="93"/>
    </location>
</feature>
<dbReference type="InterPro" id="IPR027417">
    <property type="entry name" value="P-loop_NTPase"/>
</dbReference>
<keyword evidence="2" id="KW-0547">Nucleotide-binding</keyword>
<name>A0A194V7P6_CYTMA</name>
<evidence type="ECO:0000259" key="6">
    <source>
        <dbReference type="SMART" id="SM00382"/>
    </source>
</evidence>
<evidence type="ECO:0000256" key="3">
    <source>
        <dbReference type="ARBA" id="ARBA00022787"/>
    </source>
</evidence>
<organism evidence="7 8">
    <name type="scientific">Cytospora mali</name>
    <name type="common">Apple Valsa canker fungus</name>
    <name type="synonym">Valsa mali</name>
    <dbReference type="NCBI Taxonomy" id="578113"/>
    <lineage>
        <taxon>Eukaryota</taxon>
        <taxon>Fungi</taxon>
        <taxon>Dikarya</taxon>
        <taxon>Ascomycota</taxon>
        <taxon>Pezizomycotina</taxon>
        <taxon>Sordariomycetes</taxon>
        <taxon>Sordariomycetidae</taxon>
        <taxon>Diaporthales</taxon>
        <taxon>Cytosporaceae</taxon>
        <taxon>Cytospora</taxon>
    </lineage>
</organism>
<sequence>MHAVGTRARLPAARCLRAQAKAQLFRYETLTSLRARAPLAARLGLAQAQARYVSSQPNGSNPPDKPDSTENEEGKENGEQAQPPATSETSETPSDTKKQQLFSPPAGGRNRSSNGTTTNNGLPPVDFPQWFLDGHVQILKSEDAPRNRLWDKLGRYFRPEEDGSTSARKLSDLWASSVPEEEGNQNTPEQAIGRELLSTVSAELGAKPPPTRATKDPKRRPISLLYVHNYKGTRVANDIVSHIGDELGADVVHLDAARLARIIGPYLGSTLHFGRGNMSMLGYTAAEANGRSLSAASPTDGDDEYLVRGMGVMKFLAPGRDDRASWDDLKLSHVLKEIVNSPSVKRKRSGFEPSKPEKLILHVHNYVELAMMTEGVSIIDKLRTVVDRLWQEGSSIVIVGSTSNDKNAPARWHSKMKELSTDCYPIVFSPNADEVTELKTWEELDYLQDNMNNINWMLSCLKSEPINVQLPTQEASESDPKQRLDMDALKKSLSSGIYSNHWVYRLATQAIGYSRTDKAVIDASTLAYSYRQMERVDKLRSKLLESRSPASDTLPSSSPFESLISLGNTTKSDAAHSSSRPKPPPSNLDEEEKKLLTGLVNVEDIHTTFNEVVAPPEIRESLMALTTLSLQHPKAFSYGVLARERIHGCLLYGPPGTGKTLMAKAVAKGSGANMLEISAASINDMWVGNSEKNVRAVFSLARKMSPMVVFLDEADALLGSRGRQPNRGGQRETINQFLREWDGLTNALDTQQIFIMVSTNRPQDLDEAVLRRLPRRILVDLPLRDARLAILQSLLRDEVLDASVSLEKLATDTELYSGSDLKNLAVAAAMEAAKEELAAARAGGAADDSGKGLEFPAKRTLTRAHFDKAVKDISGSISEDMQSLKAIRKFDEQYGDARRKKKSRHMGFEVVLQEARSEDAMVRNK</sequence>
<dbReference type="InterPro" id="IPR003593">
    <property type="entry name" value="AAA+_ATPase"/>
</dbReference>
<evidence type="ECO:0000313" key="7">
    <source>
        <dbReference type="EMBL" id="KUI59909.1"/>
    </source>
</evidence>
<evidence type="ECO:0000256" key="4">
    <source>
        <dbReference type="ARBA" id="ARBA00022840"/>
    </source>
</evidence>
<dbReference type="InterPro" id="IPR003959">
    <property type="entry name" value="ATPase_AAA_core"/>
</dbReference>
<dbReference type="Gene3D" id="3.40.50.300">
    <property type="entry name" value="P-loop containing nucleotide triphosphate hydrolases"/>
    <property type="match status" value="1"/>
</dbReference>
<feature type="region of interest" description="Disordered" evidence="5">
    <location>
        <begin position="50"/>
        <end position="125"/>
    </location>
</feature>
<reference evidence="8" key="1">
    <citation type="submission" date="2014-12" db="EMBL/GenBank/DDBJ databases">
        <title>Genome Sequence of Valsa Canker Pathogens Uncovers a Specific Adaption of Colonization on Woody Bark.</title>
        <authorList>
            <person name="Yin Z."/>
            <person name="Liu H."/>
            <person name="Gao X."/>
            <person name="Li Z."/>
            <person name="Song N."/>
            <person name="Ke X."/>
            <person name="Dai Q."/>
            <person name="Wu Y."/>
            <person name="Sun Y."/>
            <person name="Xu J.-R."/>
            <person name="Kang Z.K."/>
            <person name="Wang L."/>
            <person name="Huang L."/>
        </authorList>
    </citation>
    <scope>NUCLEOTIDE SEQUENCE [LARGE SCALE GENOMIC DNA]</scope>
    <source>
        <strain evidence="8">SXYL134</strain>
    </source>
</reference>
<dbReference type="Pfam" id="PF17862">
    <property type="entry name" value="AAA_lid_3"/>
    <property type="match status" value="1"/>
</dbReference>
<feature type="domain" description="AAA+ ATPase" evidence="6">
    <location>
        <begin position="645"/>
        <end position="783"/>
    </location>
</feature>
<feature type="compositionally biased region" description="Low complexity" evidence="5">
    <location>
        <begin position="107"/>
        <end position="121"/>
    </location>
</feature>
<comment type="subcellular location">
    <subcellularLocation>
        <location evidence="1">Mitochondrion outer membrane</location>
        <topology evidence="1">Single-pass membrane protein</topology>
    </subcellularLocation>
</comment>
<dbReference type="InterPro" id="IPR051701">
    <property type="entry name" value="Mito_OM_Translocase_MSP1"/>
</dbReference>
<dbReference type="EMBL" id="KN714739">
    <property type="protein sequence ID" value="KUI59909.1"/>
    <property type="molecule type" value="Genomic_DNA"/>
</dbReference>
<dbReference type="OrthoDB" id="39734at2759"/>
<accession>A0A194V7P6</accession>
<evidence type="ECO:0000313" key="8">
    <source>
        <dbReference type="Proteomes" id="UP000078576"/>
    </source>
</evidence>
<dbReference type="SUPFAM" id="SSF52540">
    <property type="entry name" value="P-loop containing nucleoside triphosphate hydrolases"/>
    <property type="match status" value="1"/>
</dbReference>
<dbReference type="InterPro" id="IPR041569">
    <property type="entry name" value="AAA_lid_3"/>
</dbReference>
<dbReference type="AlphaFoldDB" id="A0A194V7P6"/>
<keyword evidence="3" id="KW-0472">Membrane</keyword>
<dbReference type="STRING" id="694573.A0A194V7P6"/>
<dbReference type="GO" id="GO:0016887">
    <property type="term" value="F:ATP hydrolysis activity"/>
    <property type="evidence" value="ECO:0007669"/>
    <property type="project" value="InterPro"/>
</dbReference>
<keyword evidence="3" id="KW-1000">Mitochondrion outer membrane</keyword>
<keyword evidence="4" id="KW-0067">ATP-binding</keyword>
<dbReference type="Gene3D" id="1.10.8.60">
    <property type="match status" value="1"/>
</dbReference>
<keyword evidence="3" id="KW-0496">Mitochondrion</keyword>
<dbReference type="SMART" id="SM00382">
    <property type="entry name" value="AAA"/>
    <property type="match status" value="1"/>
</dbReference>
<feature type="compositionally biased region" description="Polar residues" evidence="5">
    <location>
        <begin position="570"/>
        <end position="580"/>
    </location>
</feature>
<gene>
    <name evidence="7" type="ORF">VP1G_07146</name>
</gene>
<proteinExistence type="predicted"/>
<protein>
    <submittedName>
        <fullName evidence="7">Protein MSP1</fullName>
    </submittedName>
</protein>
<keyword evidence="8" id="KW-1185">Reference proteome</keyword>
<dbReference type="GO" id="GO:0005524">
    <property type="term" value="F:ATP binding"/>
    <property type="evidence" value="ECO:0007669"/>
    <property type="project" value="UniProtKB-KW"/>
</dbReference>
<dbReference type="Pfam" id="PF00004">
    <property type="entry name" value="AAA"/>
    <property type="match status" value="1"/>
</dbReference>
<dbReference type="Proteomes" id="UP000078576">
    <property type="component" value="Unassembled WGS sequence"/>
</dbReference>
<evidence type="ECO:0000256" key="1">
    <source>
        <dbReference type="ARBA" id="ARBA00004572"/>
    </source>
</evidence>
<feature type="compositionally biased region" description="Polar residues" evidence="5">
    <location>
        <begin position="52"/>
        <end position="61"/>
    </location>
</feature>